<dbReference type="Proteomes" id="UP001201812">
    <property type="component" value="Unassembled WGS sequence"/>
</dbReference>
<evidence type="ECO:0000256" key="1">
    <source>
        <dbReference type="SAM" id="Coils"/>
    </source>
</evidence>
<feature type="coiled-coil region" evidence="1">
    <location>
        <begin position="61"/>
        <end position="88"/>
    </location>
</feature>
<protein>
    <submittedName>
        <fullName evidence="3">Uncharacterized protein</fullName>
    </submittedName>
</protein>
<dbReference type="AlphaFoldDB" id="A0AAD4R870"/>
<evidence type="ECO:0000256" key="2">
    <source>
        <dbReference type="SAM" id="MobiDB-lite"/>
    </source>
</evidence>
<organism evidence="3 4">
    <name type="scientific">Ditylenchus destructor</name>
    <dbReference type="NCBI Taxonomy" id="166010"/>
    <lineage>
        <taxon>Eukaryota</taxon>
        <taxon>Metazoa</taxon>
        <taxon>Ecdysozoa</taxon>
        <taxon>Nematoda</taxon>
        <taxon>Chromadorea</taxon>
        <taxon>Rhabditida</taxon>
        <taxon>Tylenchina</taxon>
        <taxon>Tylenchomorpha</taxon>
        <taxon>Sphaerularioidea</taxon>
        <taxon>Anguinidae</taxon>
        <taxon>Anguininae</taxon>
        <taxon>Ditylenchus</taxon>
    </lineage>
</organism>
<reference evidence="3" key="1">
    <citation type="submission" date="2022-01" db="EMBL/GenBank/DDBJ databases">
        <title>Genome Sequence Resource for Two Populations of Ditylenchus destructor, the Migratory Endoparasitic Phytonematode.</title>
        <authorList>
            <person name="Zhang H."/>
            <person name="Lin R."/>
            <person name="Xie B."/>
        </authorList>
    </citation>
    <scope>NUCLEOTIDE SEQUENCE</scope>
    <source>
        <strain evidence="3">BazhouSP</strain>
    </source>
</reference>
<comment type="caution">
    <text evidence="3">The sequence shown here is derived from an EMBL/GenBank/DDBJ whole genome shotgun (WGS) entry which is preliminary data.</text>
</comment>
<keyword evidence="4" id="KW-1185">Reference proteome</keyword>
<sequence length="119" mass="13631">MSKSCARSVSADRAVKPVVKRKTSEQLTPVERKYKKSEPTQSDAIPTHFAVVMNSIPLLNIDEVEKTMKRQSDALDDILRDLEKENNQFMESLIADGIELEDDNVRELIENYKKMYGLN</sequence>
<evidence type="ECO:0000313" key="4">
    <source>
        <dbReference type="Proteomes" id="UP001201812"/>
    </source>
</evidence>
<gene>
    <name evidence="3" type="ORF">DdX_03663</name>
</gene>
<keyword evidence="1" id="KW-0175">Coiled coil</keyword>
<accession>A0AAD4R870</accession>
<dbReference type="EMBL" id="JAKKPZ010000003">
    <property type="protein sequence ID" value="KAI1723502.1"/>
    <property type="molecule type" value="Genomic_DNA"/>
</dbReference>
<evidence type="ECO:0000313" key="3">
    <source>
        <dbReference type="EMBL" id="KAI1723502.1"/>
    </source>
</evidence>
<proteinExistence type="predicted"/>
<name>A0AAD4R870_9BILA</name>
<feature type="region of interest" description="Disordered" evidence="2">
    <location>
        <begin position="1"/>
        <end position="41"/>
    </location>
</feature>